<dbReference type="Gene3D" id="3.30.565.10">
    <property type="entry name" value="Histidine kinase-like ATPase, C-terminal domain"/>
    <property type="match status" value="1"/>
</dbReference>
<evidence type="ECO:0000256" key="9">
    <source>
        <dbReference type="SAM" id="SignalP"/>
    </source>
</evidence>
<dbReference type="eggNOG" id="COG2205">
    <property type="taxonomic scope" value="Bacteria"/>
</dbReference>
<dbReference type="Proteomes" id="UP000006377">
    <property type="component" value="Chromosome"/>
</dbReference>
<dbReference type="AlphaFoldDB" id="A7HYU7"/>
<feature type="transmembrane region" description="Helical" evidence="8">
    <location>
        <begin position="249"/>
        <end position="270"/>
    </location>
</feature>
<evidence type="ECO:0000256" key="4">
    <source>
        <dbReference type="ARBA" id="ARBA00022679"/>
    </source>
</evidence>
<keyword evidence="12" id="KW-1185">Reference proteome</keyword>
<protein>
    <recommendedName>
        <fullName evidence="2">histidine kinase</fullName>
        <ecNumber evidence="2">2.7.13.3</ecNumber>
    </recommendedName>
</protein>
<dbReference type="PRINTS" id="PR00344">
    <property type="entry name" value="BCTRLSENSOR"/>
</dbReference>
<feature type="transmembrane region" description="Helical" evidence="8">
    <location>
        <begin position="378"/>
        <end position="397"/>
    </location>
</feature>
<dbReference type="InterPro" id="IPR036097">
    <property type="entry name" value="HisK_dim/P_sf"/>
</dbReference>
<feature type="transmembrane region" description="Helical" evidence="8">
    <location>
        <begin position="347"/>
        <end position="366"/>
    </location>
</feature>
<dbReference type="SMART" id="SM00387">
    <property type="entry name" value="HATPase_c"/>
    <property type="match status" value="1"/>
</dbReference>
<dbReference type="PROSITE" id="PS51257">
    <property type="entry name" value="PROKAR_LIPOPROTEIN"/>
    <property type="match status" value="1"/>
</dbReference>
<reference evidence="11 12" key="1">
    <citation type="journal article" date="2011" name="Stand. Genomic Sci.">
        <title>Complete genome sequence of Parvibaculum lavamentivorans type strain (DS-1(T)).</title>
        <authorList>
            <person name="Schleheck D."/>
            <person name="Weiss M."/>
            <person name="Pitluck S."/>
            <person name="Bruce D."/>
            <person name="Land M.L."/>
            <person name="Han S."/>
            <person name="Saunders E."/>
            <person name="Tapia R."/>
            <person name="Detter C."/>
            <person name="Brettin T."/>
            <person name="Han J."/>
            <person name="Woyke T."/>
            <person name="Goodwin L."/>
            <person name="Pennacchio L."/>
            <person name="Nolan M."/>
            <person name="Cook A.M."/>
            <person name="Kjelleberg S."/>
            <person name="Thomas T."/>
        </authorList>
    </citation>
    <scope>NUCLEOTIDE SEQUENCE [LARGE SCALE GENOMIC DNA]</scope>
    <source>
        <strain evidence="12">DS-1 / DSM 13023 / NCIMB 13966</strain>
    </source>
</reference>
<feature type="transmembrane region" description="Helical" evidence="8">
    <location>
        <begin position="218"/>
        <end position="237"/>
    </location>
</feature>
<sequence length="704" mass="76131">MDRTSIRHKPMIGMAAFLLACLLAWAAPLPASGETVLRPPSAAGLANGDPLMLEEGWTVYRDALVPAARFGGGCSLSFAGLEAEHVTLPDIWGPALTTRVSTGHGTATYCLDLALPQTSQALALSLGTTRSVYAIYAVSRGRYGELEVQSLHRNGDPSRAEGIVAVNPTAPVIPLPHDLRQFRLVVQLANYVHKQGGIVDVPSIGFLQKMDSAERRASALPTALALVLVLVAILTLVVGRSTSNPRGHLIFAALCATSALRVVLVSNLIWDYLPSFPEARKYDLEYFSLFLVAPAYYAFICYLFREGRVVWVDKLIYGVSAVFCLFALLVAPFMAPGTVTLLREPFQLLWAVIILAVGVTILRTLLMEKEARRDALAVLLAAMVYFAYEVLTSMKIIGASMELSNLLIVFVTMLHIRAFMLKYRRVEGERDTLHRTLRDANAVLEARADELTRALMAAEQASLAKSEFLATMSHELRTPLNAIIGFSETMKLEVFGPLGHGKYAEYAKDINNSGTHLLDLVSDILDISRVESGTDALNEEEVCIESVARAVLAATAAQAGKAEVVCRLDADAGLPPVFADERKIRQILTNLVGNAIKFNVPGGTVAVTLARDESGYRIAVADTGIGIVAEDIPKALARFGQLEDQFRRKYEGLGLGLPIVQVLTEQHGGHFAIESTPGRGTTVTITLPRERCLPSAPDLACAAG</sequence>
<dbReference type="SUPFAM" id="SSF55874">
    <property type="entry name" value="ATPase domain of HSP90 chaperone/DNA topoisomerase II/histidine kinase"/>
    <property type="match status" value="1"/>
</dbReference>
<dbReference type="EC" id="2.7.13.3" evidence="2"/>
<dbReference type="PANTHER" id="PTHR43711:SF26">
    <property type="entry name" value="SENSOR HISTIDINE KINASE RCSC"/>
    <property type="match status" value="1"/>
</dbReference>
<name>A7HYU7_PARL1</name>
<keyword evidence="4" id="KW-0808">Transferase</keyword>
<comment type="catalytic activity">
    <reaction evidence="1">
        <text>ATP + protein L-histidine = ADP + protein N-phospho-L-histidine.</text>
        <dbReference type="EC" id="2.7.13.3"/>
    </reaction>
</comment>
<dbReference type="GO" id="GO:0000155">
    <property type="term" value="F:phosphorelay sensor kinase activity"/>
    <property type="evidence" value="ECO:0007669"/>
    <property type="project" value="InterPro"/>
</dbReference>
<dbReference type="SUPFAM" id="SSF47384">
    <property type="entry name" value="Homodimeric domain of signal transducing histidine kinase"/>
    <property type="match status" value="1"/>
</dbReference>
<dbReference type="InterPro" id="IPR036890">
    <property type="entry name" value="HATPase_C_sf"/>
</dbReference>
<gene>
    <name evidence="11" type="ordered locus">Plav_3481</name>
</gene>
<dbReference type="InterPro" id="IPR050736">
    <property type="entry name" value="Sensor_HK_Regulatory"/>
</dbReference>
<evidence type="ECO:0000256" key="2">
    <source>
        <dbReference type="ARBA" id="ARBA00012438"/>
    </source>
</evidence>
<evidence type="ECO:0000256" key="5">
    <source>
        <dbReference type="ARBA" id="ARBA00022777"/>
    </source>
</evidence>
<dbReference type="EMBL" id="CP000774">
    <property type="protein sequence ID" value="ABS65080.1"/>
    <property type="molecule type" value="Genomic_DNA"/>
</dbReference>
<dbReference type="SMART" id="SM00388">
    <property type="entry name" value="HisKA"/>
    <property type="match status" value="1"/>
</dbReference>
<feature type="domain" description="Histidine kinase" evidence="10">
    <location>
        <begin position="471"/>
        <end position="691"/>
    </location>
</feature>
<dbReference type="CDD" id="cd00082">
    <property type="entry name" value="HisKA"/>
    <property type="match status" value="1"/>
</dbReference>
<evidence type="ECO:0000256" key="1">
    <source>
        <dbReference type="ARBA" id="ARBA00000085"/>
    </source>
</evidence>
<feature type="chain" id="PRO_5002707539" description="histidine kinase" evidence="9">
    <location>
        <begin position="27"/>
        <end position="704"/>
    </location>
</feature>
<keyword evidence="8" id="KW-0812">Transmembrane</keyword>
<dbReference type="InterPro" id="IPR005467">
    <property type="entry name" value="His_kinase_dom"/>
</dbReference>
<evidence type="ECO:0000313" key="11">
    <source>
        <dbReference type="EMBL" id="ABS65080.1"/>
    </source>
</evidence>
<feature type="transmembrane region" description="Helical" evidence="8">
    <location>
        <begin position="286"/>
        <end position="304"/>
    </location>
</feature>
<dbReference type="InterPro" id="IPR004358">
    <property type="entry name" value="Sig_transdc_His_kin-like_C"/>
</dbReference>
<keyword evidence="5 11" id="KW-0418">Kinase</keyword>
<evidence type="ECO:0000256" key="3">
    <source>
        <dbReference type="ARBA" id="ARBA00022553"/>
    </source>
</evidence>
<dbReference type="InterPro" id="IPR003594">
    <property type="entry name" value="HATPase_dom"/>
</dbReference>
<evidence type="ECO:0000313" key="12">
    <source>
        <dbReference type="Proteomes" id="UP000006377"/>
    </source>
</evidence>
<evidence type="ECO:0000259" key="10">
    <source>
        <dbReference type="PROSITE" id="PS50109"/>
    </source>
</evidence>
<keyword evidence="8" id="KW-0472">Membrane</keyword>
<dbReference type="InterPro" id="IPR003661">
    <property type="entry name" value="HisK_dim/P_dom"/>
</dbReference>
<feature type="transmembrane region" description="Helical" evidence="8">
    <location>
        <begin position="316"/>
        <end position="335"/>
    </location>
</feature>
<feature type="signal peptide" evidence="9">
    <location>
        <begin position="1"/>
        <end position="26"/>
    </location>
</feature>
<dbReference type="HOGENOM" id="CLU_391729_0_0_5"/>
<dbReference type="Pfam" id="PF00512">
    <property type="entry name" value="HisKA"/>
    <property type="match status" value="1"/>
</dbReference>
<keyword evidence="8" id="KW-1133">Transmembrane helix</keyword>
<proteinExistence type="predicted"/>
<feature type="coiled-coil region" evidence="7">
    <location>
        <begin position="434"/>
        <end position="461"/>
    </location>
</feature>
<dbReference type="InterPro" id="IPR011623">
    <property type="entry name" value="7TMR_DISM_rcpt_extracell_dom1"/>
</dbReference>
<dbReference type="PANTHER" id="PTHR43711">
    <property type="entry name" value="TWO-COMPONENT HISTIDINE KINASE"/>
    <property type="match status" value="1"/>
</dbReference>
<dbReference type="KEGG" id="pla:Plav_3481"/>
<keyword evidence="6" id="KW-0902">Two-component regulatory system</keyword>
<dbReference type="PROSITE" id="PS50109">
    <property type="entry name" value="HIS_KIN"/>
    <property type="match status" value="1"/>
</dbReference>
<evidence type="ECO:0000256" key="7">
    <source>
        <dbReference type="SAM" id="Coils"/>
    </source>
</evidence>
<keyword evidence="3" id="KW-0597">Phosphoprotein</keyword>
<dbReference type="Pfam" id="PF02518">
    <property type="entry name" value="HATPase_c"/>
    <property type="match status" value="1"/>
</dbReference>
<evidence type="ECO:0000256" key="8">
    <source>
        <dbReference type="SAM" id="Phobius"/>
    </source>
</evidence>
<keyword evidence="7" id="KW-0175">Coiled coil</keyword>
<dbReference type="RefSeq" id="WP_012112392.1">
    <property type="nucleotide sequence ID" value="NC_009719.1"/>
</dbReference>
<keyword evidence="9" id="KW-0732">Signal</keyword>
<accession>A7HYU7</accession>
<dbReference type="STRING" id="402881.Plav_3481"/>
<dbReference type="Gene3D" id="1.10.287.130">
    <property type="match status" value="1"/>
</dbReference>
<dbReference type="Pfam" id="PF07695">
    <property type="entry name" value="7TMR-DISM_7TM"/>
    <property type="match status" value="1"/>
</dbReference>
<dbReference type="OrthoDB" id="9801651at2"/>
<organism evidence="11 12">
    <name type="scientific">Parvibaculum lavamentivorans (strain DS-1 / DSM 13023 / NCIMB 13966)</name>
    <dbReference type="NCBI Taxonomy" id="402881"/>
    <lineage>
        <taxon>Bacteria</taxon>
        <taxon>Pseudomonadati</taxon>
        <taxon>Pseudomonadota</taxon>
        <taxon>Alphaproteobacteria</taxon>
        <taxon>Hyphomicrobiales</taxon>
        <taxon>Parvibaculaceae</taxon>
        <taxon>Parvibaculum</taxon>
    </lineage>
</organism>
<evidence type="ECO:0000256" key="6">
    <source>
        <dbReference type="ARBA" id="ARBA00023012"/>
    </source>
</evidence>